<evidence type="ECO:0000313" key="2">
    <source>
        <dbReference type="Proteomes" id="UP000285324"/>
    </source>
</evidence>
<dbReference type="SUPFAM" id="SSF54427">
    <property type="entry name" value="NTF2-like"/>
    <property type="match status" value="1"/>
</dbReference>
<dbReference type="OrthoDB" id="8912060at2"/>
<reference evidence="1 2" key="1">
    <citation type="submission" date="2018-08" db="EMBL/GenBank/DDBJ databases">
        <title>Achromobacter xylosoxidans Genome sequencing and assembly.</title>
        <authorList>
            <person name="Wang R."/>
            <person name="Rensing C."/>
            <person name="Li Y."/>
        </authorList>
    </citation>
    <scope>NUCLEOTIDE SEQUENCE [LARGE SCALE GENOMIC DNA]</scope>
    <source>
        <strain evidence="1 2">GD003A</strain>
    </source>
</reference>
<dbReference type="RefSeq" id="WP_118933935.1">
    <property type="nucleotide sequence ID" value="NZ_CP061008.1"/>
</dbReference>
<organism evidence="1 2">
    <name type="scientific">Alcaligenes xylosoxydans xylosoxydans</name>
    <name type="common">Achromobacter xylosoxidans</name>
    <dbReference type="NCBI Taxonomy" id="85698"/>
    <lineage>
        <taxon>Bacteria</taxon>
        <taxon>Pseudomonadati</taxon>
        <taxon>Pseudomonadota</taxon>
        <taxon>Betaproteobacteria</taxon>
        <taxon>Burkholderiales</taxon>
        <taxon>Alcaligenaceae</taxon>
        <taxon>Achromobacter</taxon>
    </lineage>
</organism>
<dbReference type="Proteomes" id="UP000285324">
    <property type="component" value="Unassembled WGS sequence"/>
</dbReference>
<comment type="caution">
    <text evidence="1">The sequence shown here is derived from an EMBL/GenBank/DDBJ whole genome shotgun (WGS) entry which is preliminary data.</text>
</comment>
<dbReference type="Gene3D" id="3.10.450.50">
    <property type="match status" value="1"/>
</dbReference>
<name>A0A424W6V4_ALCXX</name>
<proteinExistence type="predicted"/>
<sequence>MSDLSSHCLRLTLDVHSRIEQWIGSPDAPDAQLASLLEDFAPGFSMIAADGQRLPAEALPALFGRLRGARPGLKIDIDELAVLHAGADSVLLSYRERHAWSAGATQRRATALFAVQPGGQPQWMYLQETWA</sequence>
<dbReference type="AlphaFoldDB" id="A0A424W6V4"/>
<gene>
    <name evidence="1" type="ORF">DY367_25135</name>
</gene>
<accession>A0A424W6V4</accession>
<protein>
    <recommendedName>
        <fullName evidence="3">DUF4440 domain-containing protein</fullName>
    </recommendedName>
</protein>
<dbReference type="PIRSF" id="PIRSF029394">
    <property type="entry name" value="UCP029394"/>
    <property type="match status" value="1"/>
</dbReference>
<dbReference type="InterPro" id="IPR016918">
    <property type="entry name" value="UCP029394"/>
</dbReference>
<evidence type="ECO:0000313" key="1">
    <source>
        <dbReference type="EMBL" id="RPJ88951.1"/>
    </source>
</evidence>
<dbReference type="EMBL" id="QVXO01000051">
    <property type="protein sequence ID" value="RPJ88951.1"/>
    <property type="molecule type" value="Genomic_DNA"/>
</dbReference>
<dbReference type="InterPro" id="IPR032710">
    <property type="entry name" value="NTF2-like_dom_sf"/>
</dbReference>
<evidence type="ECO:0008006" key="3">
    <source>
        <dbReference type="Google" id="ProtNLM"/>
    </source>
</evidence>